<gene>
    <name evidence="2" type="ORF">AAH991_31365</name>
</gene>
<protein>
    <submittedName>
        <fullName evidence="2">Uncharacterized protein</fullName>
    </submittedName>
</protein>
<evidence type="ECO:0000313" key="3">
    <source>
        <dbReference type="Proteomes" id="UP001447516"/>
    </source>
</evidence>
<organism evidence="2 3">
    <name type="scientific">Microbispora maris</name>
    <dbReference type="NCBI Taxonomy" id="3144104"/>
    <lineage>
        <taxon>Bacteria</taxon>
        <taxon>Bacillati</taxon>
        <taxon>Actinomycetota</taxon>
        <taxon>Actinomycetes</taxon>
        <taxon>Streptosporangiales</taxon>
        <taxon>Streptosporangiaceae</taxon>
        <taxon>Microbispora</taxon>
    </lineage>
</organism>
<comment type="caution">
    <text evidence="2">The sequence shown here is derived from an EMBL/GenBank/DDBJ whole genome shotgun (WGS) entry which is preliminary data.</text>
</comment>
<dbReference type="EMBL" id="JBDJAW010000036">
    <property type="protein sequence ID" value="MEN3539645.1"/>
    <property type="molecule type" value="Genomic_DNA"/>
</dbReference>
<keyword evidence="3" id="KW-1185">Reference proteome</keyword>
<proteinExistence type="predicted"/>
<keyword evidence="1" id="KW-0812">Transmembrane</keyword>
<dbReference type="RefSeq" id="WP_346229534.1">
    <property type="nucleotide sequence ID" value="NZ_JBDJAW010000036.1"/>
</dbReference>
<name>A0ABV0AY61_9ACTN</name>
<evidence type="ECO:0000313" key="2">
    <source>
        <dbReference type="EMBL" id="MEN3539645.1"/>
    </source>
</evidence>
<keyword evidence="1" id="KW-1133">Transmembrane helix</keyword>
<dbReference type="Proteomes" id="UP001447516">
    <property type="component" value="Unassembled WGS sequence"/>
</dbReference>
<accession>A0ABV0AY61</accession>
<evidence type="ECO:0000256" key="1">
    <source>
        <dbReference type="SAM" id="Phobius"/>
    </source>
</evidence>
<feature type="transmembrane region" description="Helical" evidence="1">
    <location>
        <begin position="21"/>
        <end position="45"/>
    </location>
</feature>
<reference evidence="2 3" key="1">
    <citation type="submission" date="2024-05" db="EMBL/GenBank/DDBJ databases">
        <title>Microbispora sp.ZYX-F-249.</title>
        <authorList>
            <person name="Xie H."/>
        </authorList>
    </citation>
    <scope>NUCLEOTIDE SEQUENCE [LARGE SCALE GENOMIC DNA]</scope>
    <source>
        <strain evidence="2 3">ZYX-F-249</strain>
    </source>
</reference>
<keyword evidence="1" id="KW-0472">Membrane</keyword>
<feature type="transmembrane region" description="Helical" evidence="1">
    <location>
        <begin position="51"/>
        <end position="71"/>
    </location>
</feature>
<sequence>MWEKMSTRRRRGRVGDHWTDYLKGWHIFAIWMAIVVVAPIAFIIIGKELSLDQALALIFIGVCIIAFMAFFGSMSSNWNKTAVEENREFWARLDSRTTNCDDKTDD</sequence>